<reference evidence="6" key="1">
    <citation type="submission" date="2019-11" db="EMBL/GenBank/DDBJ databases">
        <title>The nuclear and mitochondrial genomes of Frieseomelitta varia - a highly eusocial stingless bee (Meliponini) with a permanently sterile worker caste.</title>
        <authorList>
            <person name="Freitas F.C.P."/>
            <person name="Lourenco A.P."/>
            <person name="Nunes F.M.F."/>
            <person name="Paschoal A.R."/>
            <person name="Abreu F.C.P."/>
            <person name="Barbin F.O."/>
            <person name="Bataglia L."/>
            <person name="Cardoso-Junior C.A.M."/>
            <person name="Cervoni M.S."/>
            <person name="Silva S.R."/>
            <person name="Dalarmi F."/>
            <person name="Del Lama M.A."/>
            <person name="Depintor T.S."/>
            <person name="Ferreira K.M."/>
            <person name="Goria P.S."/>
            <person name="Jaskot M.C."/>
            <person name="Lago D.C."/>
            <person name="Luna-Lucena D."/>
            <person name="Moda L.M."/>
            <person name="Nascimento L."/>
            <person name="Pedrino M."/>
            <person name="Rabico F.O."/>
            <person name="Sanches F.C."/>
            <person name="Santos D.E."/>
            <person name="Santos C.G."/>
            <person name="Vieira J."/>
            <person name="Lopes T.F."/>
            <person name="Barchuk A.R."/>
            <person name="Hartfelder K."/>
            <person name="Simoes Z.L.P."/>
            <person name="Bitondi M.M.G."/>
            <person name="Pinheiro D.G."/>
        </authorList>
    </citation>
    <scope>NUCLEOTIDE SEQUENCE</scope>
    <source>
        <strain evidence="6">USP_RPSP 00005682</strain>
        <tissue evidence="6">Whole individual</tissue>
    </source>
</reference>
<evidence type="ECO:0000313" key="7">
    <source>
        <dbReference type="Proteomes" id="UP000655588"/>
    </source>
</evidence>
<name>A0A833RZS6_9HYME</name>
<evidence type="ECO:0000256" key="2">
    <source>
        <dbReference type="ARBA" id="ARBA00022737"/>
    </source>
</evidence>
<sequence length="238" mass="27499">MAELEANKCGSISKLIASVQRRKYTVESGSLEYRLTGKFRSRRETGIILEWKTWKTFIRFHLKFLSPALRPIQPMIWIENQLVGAYEGQTLVLECHSEAYPTAITYWTRPSNETITNGSFLKPPKNIQQTIVEKLKNSSSIKKTTIRFMYQISVYVMTSFCAFKLGTASFSLENLRTQNYKVETIPKGYEINMRLTIKSVQPQDFGSYRCVAKNSLGEMDGKIKLYKKHCVKAQRYNC</sequence>
<gene>
    <name evidence="6" type="ORF">E2986_05634</name>
</gene>
<dbReference type="Proteomes" id="UP000655588">
    <property type="component" value="Unassembled WGS sequence"/>
</dbReference>
<comment type="caution">
    <text evidence="6">The sequence shown here is derived from an EMBL/GenBank/DDBJ whole genome shotgun (WGS) entry which is preliminary data.</text>
</comment>
<proteinExistence type="predicted"/>
<dbReference type="SMART" id="SM00409">
    <property type="entry name" value="IG"/>
    <property type="match status" value="1"/>
</dbReference>
<organism evidence="6 7">
    <name type="scientific">Frieseomelitta varia</name>
    <dbReference type="NCBI Taxonomy" id="561572"/>
    <lineage>
        <taxon>Eukaryota</taxon>
        <taxon>Metazoa</taxon>
        <taxon>Ecdysozoa</taxon>
        <taxon>Arthropoda</taxon>
        <taxon>Hexapoda</taxon>
        <taxon>Insecta</taxon>
        <taxon>Pterygota</taxon>
        <taxon>Neoptera</taxon>
        <taxon>Endopterygota</taxon>
        <taxon>Hymenoptera</taxon>
        <taxon>Apocrita</taxon>
        <taxon>Aculeata</taxon>
        <taxon>Apoidea</taxon>
        <taxon>Anthophila</taxon>
        <taxon>Apidae</taxon>
        <taxon>Frieseomelitta</taxon>
    </lineage>
</organism>
<dbReference type="EMBL" id="WNWW01000298">
    <property type="protein sequence ID" value="KAF3426705.1"/>
    <property type="molecule type" value="Genomic_DNA"/>
</dbReference>
<dbReference type="SUPFAM" id="SSF48726">
    <property type="entry name" value="Immunoglobulin"/>
    <property type="match status" value="1"/>
</dbReference>
<dbReference type="InterPro" id="IPR051170">
    <property type="entry name" value="Neural/epithelial_adhesion"/>
</dbReference>
<dbReference type="InterPro" id="IPR003599">
    <property type="entry name" value="Ig_sub"/>
</dbReference>
<dbReference type="Pfam" id="PF07679">
    <property type="entry name" value="I-set"/>
    <property type="match status" value="1"/>
</dbReference>
<dbReference type="PROSITE" id="PS50835">
    <property type="entry name" value="IG_LIKE"/>
    <property type="match status" value="1"/>
</dbReference>
<dbReference type="PANTHER" id="PTHR12231">
    <property type="entry name" value="CTX-RELATED TYPE I TRANSMEMBRANE PROTEIN"/>
    <property type="match status" value="1"/>
</dbReference>
<keyword evidence="2" id="KW-0677">Repeat</keyword>
<keyword evidence="1" id="KW-0732">Signal</keyword>
<dbReference type="InterPro" id="IPR036179">
    <property type="entry name" value="Ig-like_dom_sf"/>
</dbReference>
<dbReference type="SMART" id="SM00408">
    <property type="entry name" value="IGc2"/>
    <property type="match status" value="1"/>
</dbReference>
<dbReference type="InterPro" id="IPR013783">
    <property type="entry name" value="Ig-like_fold"/>
</dbReference>
<evidence type="ECO:0000256" key="4">
    <source>
        <dbReference type="ARBA" id="ARBA00023319"/>
    </source>
</evidence>
<feature type="domain" description="Ig-like" evidence="5">
    <location>
        <begin position="67"/>
        <end position="226"/>
    </location>
</feature>
<dbReference type="PANTHER" id="PTHR12231:SF253">
    <property type="entry name" value="DPR-INTERACTING PROTEIN ETA, ISOFORM B-RELATED"/>
    <property type="match status" value="1"/>
</dbReference>
<evidence type="ECO:0000256" key="3">
    <source>
        <dbReference type="ARBA" id="ARBA00023157"/>
    </source>
</evidence>
<accession>A0A833RZS6</accession>
<dbReference type="InterPro" id="IPR013098">
    <property type="entry name" value="Ig_I-set"/>
</dbReference>
<keyword evidence="3" id="KW-1015">Disulfide bond</keyword>
<dbReference type="InterPro" id="IPR007110">
    <property type="entry name" value="Ig-like_dom"/>
</dbReference>
<keyword evidence="7" id="KW-1185">Reference proteome</keyword>
<evidence type="ECO:0000259" key="5">
    <source>
        <dbReference type="PROSITE" id="PS50835"/>
    </source>
</evidence>
<dbReference type="InterPro" id="IPR003598">
    <property type="entry name" value="Ig_sub2"/>
</dbReference>
<keyword evidence="4" id="KW-0393">Immunoglobulin domain</keyword>
<protein>
    <recommendedName>
        <fullName evidence="5">Ig-like domain-containing protein</fullName>
    </recommendedName>
</protein>
<evidence type="ECO:0000313" key="6">
    <source>
        <dbReference type="EMBL" id="KAF3426705.1"/>
    </source>
</evidence>
<dbReference type="AlphaFoldDB" id="A0A833RZS6"/>
<dbReference type="Gene3D" id="2.60.40.10">
    <property type="entry name" value="Immunoglobulins"/>
    <property type="match status" value="1"/>
</dbReference>
<dbReference type="GO" id="GO:0043005">
    <property type="term" value="C:neuron projection"/>
    <property type="evidence" value="ECO:0007669"/>
    <property type="project" value="TreeGrafter"/>
</dbReference>
<evidence type="ECO:0000256" key="1">
    <source>
        <dbReference type="ARBA" id="ARBA00022729"/>
    </source>
</evidence>